<name>A0A8B8AXS1_CRAVI</name>
<dbReference type="PANTHER" id="PTHR15254">
    <property type="entry name" value="FANCONI ANEMIA GROUP G PROTEIN FAMILY MEMBER"/>
    <property type="match status" value="1"/>
</dbReference>
<dbReference type="AlphaFoldDB" id="A0A8B8AXS1"/>
<evidence type="ECO:0000313" key="2">
    <source>
        <dbReference type="RefSeq" id="XP_022295094.1"/>
    </source>
</evidence>
<proteinExistence type="predicted"/>
<dbReference type="Proteomes" id="UP000694844">
    <property type="component" value="Chromosome 7"/>
</dbReference>
<reference evidence="2" key="1">
    <citation type="submission" date="2025-08" db="UniProtKB">
        <authorList>
            <consortium name="RefSeq"/>
        </authorList>
    </citation>
    <scope>IDENTIFICATION</scope>
    <source>
        <tissue evidence="2">Whole sample</tissue>
    </source>
</reference>
<keyword evidence="1" id="KW-1185">Reference proteome</keyword>
<dbReference type="PANTHER" id="PTHR15254:SF2">
    <property type="entry name" value="FANCONI ANEMIA GROUP G PROTEIN"/>
    <property type="match status" value="1"/>
</dbReference>
<dbReference type="InterPro" id="IPR039684">
    <property type="entry name" value="FANCG"/>
</dbReference>
<dbReference type="SUPFAM" id="SSF48452">
    <property type="entry name" value="TPR-like"/>
    <property type="match status" value="2"/>
</dbReference>
<dbReference type="GeneID" id="111105220"/>
<dbReference type="KEGG" id="cvn:111105220"/>
<dbReference type="GO" id="GO:0043240">
    <property type="term" value="C:Fanconi anaemia nuclear complex"/>
    <property type="evidence" value="ECO:0007669"/>
    <property type="project" value="InterPro"/>
</dbReference>
<accession>A0A8B8AXS1</accession>
<dbReference type="SMART" id="SM00028">
    <property type="entry name" value="TPR"/>
    <property type="match status" value="6"/>
</dbReference>
<sequence length="745" mass="84295">MEQISALFRSQRYTKCLKLLKKTPNLSLVENFSWQNNLNSVEFSLEILSGKVHRIQNFEEDFLQLLQKIRCIPTTELALVVELGVICNIITCHLLRGFCSVDQSLKITIPSLKKCWNYLERINKEGTGDTSDTSADALNLMEKLMNSDVNGPLGHSLVETCLRLAAVLLLNGQQDKASQCLTLCDYQLQAKVQEEALPNLLIPLELCLLGGDVCSPETSTTAVGHLLCGLCLYPEESDRCKEHMQQISIQSWMPYTNLMEAQLEYRAERYMEAMILLSEAAALPFQITSRLRALHCHLFGRCLSKLNKPHVALQKFREALDADFSYLMPLYNISTEYKRLGMIEAELESLNLLVTAVESKEVKEGSMDSIFYQRVTDRDIGPIQSLYYLAQACELHGRFDIATEKYVHLISLLNSNTREKRNGSEMLSIPSISEIYRSAIACLLKAKKYQQCEILCERVLSCQPTSVLDLSSILSLHSQEDCSSQGPASQSRACMGSFSFVISQSSDKELSVDERKECSQGKRKRLASEEITDLENEGQMEKVIVHLYKAEAQIYLGKIEEAIASLDIVLEGLRKSCLSTTQPLIQTSSQESKRQRLSSDGAAKAVCPTEGSSFWKDIGHQASHVYQRLGVSLCRQSQLMDSLHFLRLSLQLDKDNPAVLYNCTVVLWKLGRQREAIKLWCKGRQLDTQTDSFQMAELIQQKKASLQGFQDNDLPLDVKETLVDEEAVQLDVQCLEFLIRWRRDR</sequence>
<dbReference type="InterPro" id="IPR011990">
    <property type="entry name" value="TPR-like_helical_dom_sf"/>
</dbReference>
<dbReference type="RefSeq" id="XP_022295094.1">
    <property type="nucleotide sequence ID" value="XM_022439386.1"/>
</dbReference>
<evidence type="ECO:0000313" key="1">
    <source>
        <dbReference type="Proteomes" id="UP000694844"/>
    </source>
</evidence>
<dbReference type="InterPro" id="IPR019734">
    <property type="entry name" value="TPR_rpt"/>
</dbReference>
<dbReference type="GO" id="GO:0036297">
    <property type="term" value="P:interstrand cross-link repair"/>
    <property type="evidence" value="ECO:0007669"/>
    <property type="project" value="InterPro"/>
</dbReference>
<organism evidence="1 2">
    <name type="scientific">Crassostrea virginica</name>
    <name type="common">Eastern oyster</name>
    <dbReference type="NCBI Taxonomy" id="6565"/>
    <lineage>
        <taxon>Eukaryota</taxon>
        <taxon>Metazoa</taxon>
        <taxon>Spiralia</taxon>
        <taxon>Lophotrochozoa</taxon>
        <taxon>Mollusca</taxon>
        <taxon>Bivalvia</taxon>
        <taxon>Autobranchia</taxon>
        <taxon>Pteriomorphia</taxon>
        <taxon>Ostreida</taxon>
        <taxon>Ostreoidea</taxon>
        <taxon>Ostreidae</taxon>
        <taxon>Crassostrea</taxon>
    </lineage>
</organism>
<dbReference type="OrthoDB" id="6355951at2759"/>
<protein>
    <submittedName>
        <fullName evidence="2">Uncharacterized protein LOC111105220</fullName>
    </submittedName>
</protein>
<dbReference type="Gene3D" id="1.25.40.10">
    <property type="entry name" value="Tetratricopeptide repeat domain"/>
    <property type="match status" value="3"/>
</dbReference>
<gene>
    <name evidence="2" type="primary">LOC111105220</name>
</gene>